<evidence type="ECO:0000259" key="2">
    <source>
        <dbReference type="Pfam" id="PF13439"/>
    </source>
</evidence>
<dbReference type="Gene3D" id="3.40.50.2000">
    <property type="entry name" value="Glycogen Phosphorylase B"/>
    <property type="match status" value="2"/>
</dbReference>
<dbReference type="InterPro" id="IPR028098">
    <property type="entry name" value="Glyco_trans_4-like_N"/>
</dbReference>
<comment type="caution">
    <text evidence="3">The sequence shown here is derived from an EMBL/GenBank/DDBJ whole genome shotgun (WGS) entry which is preliminary data.</text>
</comment>
<dbReference type="PANTHER" id="PTHR45947">
    <property type="entry name" value="SULFOQUINOVOSYL TRANSFERASE SQD2"/>
    <property type="match status" value="1"/>
</dbReference>
<dbReference type="PANTHER" id="PTHR45947:SF3">
    <property type="entry name" value="SULFOQUINOVOSYL TRANSFERASE SQD2"/>
    <property type="match status" value="1"/>
</dbReference>
<evidence type="ECO:0000313" key="4">
    <source>
        <dbReference type="Proteomes" id="UP000655759"/>
    </source>
</evidence>
<dbReference type="EMBL" id="CAJNAQ010000002">
    <property type="protein sequence ID" value="CAE6486899.1"/>
    <property type="molecule type" value="Genomic_DNA"/>
</dbReference>
<proteinExistence type="predicted"/>
<dbReference type="Pfam" id="PF13439">
    <property type="entry name" value="Glyco_transf_4"/>
    <property type="match status" value="1"/>
</dbReference>
<feature type="domain" description="Glycosyltransferase subfamily 4-like N-terminal" evidence="2">
    <location>
        <begin position="16"/>
        <end position="202"/>
    </location>
</feature>
<gene>
    <name evidence="3" type="ORF">NUZ5A_20225</name>
</gene>
<dbReference type="Pfam" id="PF00534">
    <property type="entry name" value="Glycos_transf_1"/>
    <property type="match status" value="1"/>
</dbReference>
<sequence length="389" mass="43864">MVNILYFTQLFYPAVFGGGEYIFYNWALELTRSGHQVFVVTQKLRGENNFEVLDGISIHRVGLPIDYLGTLPGGICQNASFLLNSYFKGLEILKKNKIDLIHSNTYIPVISANWCAKKKNIPHIITMHDVYHSSDKDFWKNWSKQKGTPFVTRYIGRWLEKTISQIQANTFHTVSNKSKSDLEQIGVSRPIAIIPNGIRADRYKAQGKTEKQIIYVGRLVFYKNLDTLIDAFSIVVKKMSNTRLIIVGDGPMRTHMENKIHDLGLENNVILKGRVSEEEKIMLIGQSTALANPSTVEGFGIVVLEGFACSKPAIVSDVEPLSDLVIDNEDGFVVPAFDAAAWSEKMLYFLENEQAAASMGSKGRQKVEEQYSIEKLSKDLLQLYNSVLR</sequence>
<dbReference type="CDD" id="cd03801">
    <property type="entry name" value="GT4_PimA-like"/>
    <property type="match status" value="1"/>
</dbReference>
<evidence type="ECO:0000259" key="1">
    <source>
        <dbReference type="Pfam" id="PF00534"/>
    </source>
</evidence>
<organism evidence="3 4">
    <name type="scientific">Candidatus Nitrosotenuis uzonensis</name>
    <dbReference type="NCBI Taxonomy" id="1407055"/>
    <lineage>
        <taxon>Archaea</taxon>
        <taxon>Nitrososphaerota</taxon>
        <taxon>Candidatus Nitrosotenuis</taxon>
    </lineage>
</organism>
<dbReference type="InterPro" id="IPR050194">
    <property type="entry name" value="Glycosyltransferase_grp1"/>
</dbReference>
<accession>A0A812F111</accession>
<dbReference type="AlphaFoldDB" id="A0A812F111"/>
<name>A0A812F111_9ARCH</name>
<dbReference type="GO" id="GO:0016758">
    <property type="term" value="F:hexosyltransferase activity"/>
    <property type="evidence" value="ECO:0007669"/>
    <property type="project" value="TreeGrafter"/>
</dbReference>
<dbReference type="SUPFAM" id="SSF53756">
    <property type="entry name" value="UDP-Glycosyltransferase/glycogen phosphorylase"/>
    <property type="match status" value="1"/>
</dbReference>
<keyword evidence="3" id="KW-0808">Transferase</keyword>
<feature type="domain" description="Glycosyl transferase family 1" evidence="1">
    <location>
        <begin position="207"/>
        <end position="365"/>
    </location>
</feature>
<dbReference type="InterPro" id="IPR001296">
    <property type="entry name" value="Glyco_trans_1"/>
</dbReference>
<evidence type="ECO:0000313" key="3">
    <source>
        <dbReference type="EMBL" id="CAE6486899.1"/>
    </source>
</evidence>
<reference evidence="3" key="1">
    <citation type="submission" date="2021-02" db="EMBL/GenBank/DDBJ databases">
        <authorList>
            <person name="Han P."/>
        </authorList>
    </citation>
    <scope>NUCLEOTIDE SEQUENCE</scope>
    <source>
        <strain evidence="3">Candidatus Nitrosotenuis uzonensis 5A</strain>
    </source>
</reference>
<dbReference type="Proteomes" id="UP000655759">
    <property type="component" value="Unassembled WGS sequence"/>
</dbReference>
<protein>
    <submittedName>
        <fullName evidence="3">Putative glycosyltransferase, cell wall synthesis-related</fullName>
    </submittedName>
</protein>